<sequence>MEYPKALYLGDNANHELAIVDDSLQEDELREKGYVDFYDLPEPEPVSVVTVGGSLPISEDLENAKNKISQLEEELADFKGTHIAFLNDVPAMKARILELQGDTDIGKCSEVNDYTTMTSDQIRAILDEKGIKWLARDNKETLISYLTDNTE</sequence>
<dbReference type="AlphaFoldDB" id="N8XK01"/>
<dbReference type="STRING" id="1144672.F966_03625"/>
<protein>
    <recommendedName>
        <fullName evidence="3">HeH/LEM domain-containing protein</fullName>
    </recommendedName>
</protein>
<evidence type="ECO:0000313" key="2">
    <source>
        <dbReference type="Proteomes" id="UP000013209"/>
    </source>
</evidence>
<dbReference type="Proteomes" id="UP000013209">
    <property type="component" value="Unassembled WGS sequence"/>
</dbReference>
<dbReference type="HOGENOM" id="CLU_1727404_0_0_6"/>
<evidence type="ECO:0008006" key="3">
    <source>
        <dbReference type="Google" id="ProtNLM"/>
    </source>
</evidence>
<reference evidence="1 2" key="1">
    <citation type="submission" date="2013-02" db="EMBL/GenBank/DDBJ databases">
        <title>The Genome Sequence of Acinetobacter sp. CIP 56.2.</title>
        <authorList>
            <consortium name="The Broad Institute Genome Sequencing Platform"/>
            <consortium name="The Broad Institute Genome Sequencing Center for Infectious Disease"/>
            <person name="Cerqueira G."/>
            <person name="Feldgarden M."/>
            <person name="Courvalin P."/>
            <person name="Perichon B."/>
            <person name="Grillot-Courvalin C."/>
            <person name="Clermont D."/>
            <person name="Rocha E."/>
            <person name="Yoon E.-J."/>
            <person name="Nemec A."/>
            <person name="Walker B."/>
            <person name="Young S.K."/>
            <person name="Zeng Q."/>
            <person name="Gargeya S."/>
            <person name="Fitzgerald M."/>
            <person name="Haas B."/>
            <person name="Abouelleil A."/>
            <person name="Alvarado L."/>
            <person name="Arachchi H.M."/>
            <person name="Berlin A.M."/>
            <person name="Chapman S.B."/>
            <person name="Dewar J."/>
            <person name="Goldberg J."/>
            <person name="Griggs A."/>
            <person name="Gujja S."/>
            <person name="Hansen M."/>
            <person name="Howarth C."/>
            <person name="Imamovic A."/>
            <person name="Larimer J."/>
            <person name="McCowan C."/>
            <person name="Murphy C."/>
            <person name="Neiman D."/>
            <person name="Pearson M."/>
            <person name="Priest M."/>
            <person name="Roberts A."/>
            <person name="Saif S."/>
            <person name="Shea T."/>
            <person name="Sisk P."/>
            <person name="Sykes S."/>
            <person name="Wortman J."/>
            <person name="Nusbaum C."/>
            <person name="Birren B."/>
        </authorList>
    </citation>
    <scope>NUCLEOTIDE SEQUENCE [LARGE SCALE GENOMIC DNA]</scope>
    <source>
        <strain evidence="1 2">CIP 56.2</strain>
    </source>
</reference>
<comment type="caution">
    <text evidence="1">The sequence shown here is derived from an EMBL/GenBank/DDBJ whole genome shotgun (WGS) entry which is preliminary data.</text>
</comment>
<dbReference type="PATRIC" id="fig|1144672.3.peg.3501"/>
<name>N8XK01_9GAMM</name>
<dbReference type="eggNOG" id="ENOG502ZT17">
    <property type="taxonomic scope" value="Bacteria"/>
</dbReference>
<proteinExistence type="predicted"/>
<organism evidence="1 2">
    <name type="scientific">Acinetobacter higginsii</name>
    <dbReference type="NCBI Taxonomy" id="70347"/>
    <lineage>
        <taxon>Bacteria</taxon>
        <taxon>Pseudomonadati</taxon>
        <taxon>Pseudomonadota</taxon>
        <taxon>Gammaproteobacteria</taxon>
        <taxon>Moraxellales</taxon>
        <taxon>Moraxellaceae</taxon>
        <taxon>Acinetobacter</taxon>
    </lineage>
</organism>
<dbReference type="RefSeq" id="WP_004807722.1">
    <property type="nucleotide sequence ID" value="NZ_KB849440.1"/>
</dbReference>
<accession>N8XK01</accession>
<gene>
    <name evidence="1" type="ORF">F966_03625</name>
</gene>
<evidence type="ECO:0000313" key="1">
    <source>
        <dbReference type="EMBL" id="ENV07768.1"/>
    </source>
</evidence>
<dbReference type="EMBL" id="APPH01000020">
    <property type="protein sequence ID" value="ENV07768.1"/>
    <property type="molecule type" value="Genomic_DNA"/>
</dbReference>